<proteinExistence type="predicted"/>
<dbReference type="OMA" id="ASDSFCT"/>
<evidence type="ECO:0000313" key="1">
    <source>
        <dbReference type="Ensembl" id="ENSCATP00000005763.1"/>
    </source>
</evidence>
<reference evidence="1" key="1">
    <citation type="submission" date="2025-08" db="UniProtKB">
        <authorList>
            <consortium name="Ensembl"/>
        </authorList>
    </citation>
    <scope>IDENTIFICATION</scope>
</reference>
<dbReference type="Proteomes" id="UP000233060">
    <property type="component" value="Unassembled WGS sequence"/>
</dbReference>
<accession>A0A2K5KYJ3</accession>
<dbReference type="Ensembl" id="ENSCATT00000021256.1">
    <property type="protein sequence ID" value="ENSCATP00000005763.1"/>
    <property type="gene ID" value="ENSCATG00000018498.1"/>
</dbReference>
<dbReference type="GeneTree" id="ENSGT00910000147583"/>
<evidence type="ECO:0000313" key="2">
    <source>
        <dbReference type="Proteomes" id="UP000233060"/>
    </source>
</evidence>
<reference evidence="1" key="2">
    <citation type="submission" date="2025-09" db="UniProtKB">
        <authorList>
            <consortium name="Ensembl"/>
        </authorList>
    </citation>
    <scope>IDENTIFICATION</scope>
</reference>
<keyword evidence="2" id="KW-1185">Reference proteome</keyword>
<dbReference type="Bgee" id="ENSCATG00000018498">
    <property type="expression patterns" value="Expressed in frontal cortex and 12 other cell types or tissues"/>
</dbReference>
<dbReference type="AlphaFoldDB" id="A0A2K5KYJ3"/>
<sequence>MNSHLYEVLLSNSVTFCPETWKTRQCFLSPFPTPGDQALGAISSSRAGRSSALSYFPLQQEHVHSSDSFRTQPGLTKILFLFSKDWSIEVN</sequence>
<name>A0A2K5KYJ3_CERAT</name>
<protein>
    <submittedName>
        <fullName evidence="1">Uncharacterized protein</fullName>
    </submittedName>
</protein>
<organism evidence="1 2">
    <name type="scientific">Cercocebus atys</name>
    <name type="common">Sooty mangabey</name>
    <name type="synonym">Cercocebus torquatus atys</name>
    <dbReference type="NCBI Taxonomy" id="9531"/>
    <lineage>
        <taxon>Eukaryota</taxon>
        <taxon>Metazoa</taxon>
        <taxon>Chordata</taxon>
        <taxon>Craniata</taxon>
        <taxon>Vertebrata</taxon>
        <taxon>Euteleostomi</taxon>
        <taxon>Mammalia</taxon>
        <taxon>Eutheria</taxon>
        <taxon>Euarchontoglires</taxon>
        <taxon>Primates</taxon>
        <taxon>Haplorrhini</taxon>
        <taxon>Catarrhini</taxon>
        <taxon>Cercopithecidae</taxon>
        <taxon>Cercopithecinae</taxon>
        <taxon>Cercocebus</taxon>
    </lineage>
</organism>